<dbReference type="OrthoDB" id="232855at2"/>
<evidence type="ECO:0000313" key="3">
    <source>
        <dbReference type="EMBL" id="EEF60514.1"/>
    </source>
</evidence>
<feature type="region of interest" description="Disordered" evidence="1">
    <location>
        <begin position="526"/>
        <end position="556"/>
    </location>
</feature>
<dbReference type="RefSeq" id="WP_007415465.1">
    <property type="nucleotide sequence ID" value="NZ_ABOX02000016.1"/>
</dbReference>
<evidence type="ECO:0000259" key="2">
    <source>
        <dbReference type="Pfam" id="PF20148"/>
    </source>
</evidence>
<dbReference type="Proteomes" id="UP000003688">
    <property type="component" value="Unassembled WGS sequence"/>
</dbReference>
<dbReference type="Pfam" id="PF05593">
    <property type="entry name" value="RHS_repeat"/>
    <property type="match status" value="1"/>
</dbReference>
<dbReference type="PROSITE" id="PS51257">
    <property type="entry name" value="PROKAR_LIPOPROTEIN"/>
    <property type="match status" value="1"/>
</dbReference>
<dbReference type="AlphaFoldDB" id="B9XI21"/>
<organism evidence="3 4">
    <name type="scientific">Pedosphaera parvula (strain Ellin514)</name>
    <dbReference type="NCBI Taxonomy" id="320771"/>
    <lineage>
        <taxon>Bacteria</taxon>
        <taxon>Pseudomonadati</taxon>
        <taxon>Verrucomicrobiota</taxon>
        <taxon>Pedosphaerae</taxon>
        <taxon>Pedosphaerales</taxon>
        <taxon>Pedosphaeraceae</taxon>
        <taxon>Pedosphaera</taxon>
    </lineage>
</organism>
<dbReference type="STRING" id="320771.Cflav_PD3484"/>
<gene>
    <name evidence="3" type="ORF">Cflav_PD3484</name>
</gene>
<dbReference type="Pfam" id="PF20148">
    <property type="entry name" value="DUF6531"/>
    <property type="match status" value="1"/>
</dbReference>
<name>B9XI21_PEDPL</name>
<feature type="domain" description="DUF6531" evidence="2">
    <location>
        <begin position="336"/>
        <end position="403"/>
    </location>
</feature>
<reference evidence="3 4" key="1">
    <citation type="journal article" date="2011" name="J. Bacteriol.">
        <title>Genome sequence of 'Pedosphaera parvula' Ellin514, an aerobic Verrucomicrobial isolate from pasture soil.</title>
        <authorList>
            <person name="Kant R."/>
            <person name="van Passel M.W."/>
            <person name="Sangwan P."/>
            <person name="Palva A."/>
            <person name="Lucas S."/>
            <person name="Copeland A."/>
            <person name="Lapidus A."/>
            <person name="Glavina Del Rio T."/>
            <person name="Dalin E."/>
            <person name="Tice H."/>
            <person name="Bruce D."/>
            <person name="Goodwin L."/>
            <person name="Pitluck S."/>
            <person name="Chertkov O."/>
            <person name="Larimer F.W."/>
            <person name="Land M.L."/>
            <person name="Hauser L."/>
            <person name="Brettin T.S."/>
            <person name="Detter J.C."/>
            <person name="Han S."/>
            <person name="de Vos W.M."/>
            <person name="Janssen P.H."/>
            <person name="Smidt H."/>
        </authorList>
    </citation>
    <scope>NUCLEOTIDE SEQUENCE [LARGE SCALE GENOMIC DNA]</scope>
    <source>
        <strain evidence="3 4">Ellin514</strain>
    </source>
</reference>
<comment type="caution">
    <text evidence="3">The sequence shown here is derived from an EMBL/GenBank/DDBJ whole genome shotgun (WGS) entry which is preliminary data.</text>
</comment>
<proteinExistence type="predicted"/>
<dbReference type="InterPro" id="IPR031325">
    <property type="entry name" value="RHS_repeat"/>
</dbReference>
<feature type="compositionally biased region" description="Low complexity" evidence="1">
    <location>
        <begin position="543"/>
        <end position="556"/>
    </location>
</feature>
<dbReference type="Gene3D" id="2.180.10.10">
    <property type="entry name" value="RHS repeat-associated core"/>
    <property type="match status" value="1"/>
</dbReference>
<evidence type="ECO:0000256" key="1">
    <source>
        <dbReference type="SAM" id="MobiDB-lite"/>
    </source>
</evidence>
<evidence type="ECO:0000313" key="4">
    <source>
        <dbReference type="Proteomes" id="UP000003688"/>
    </source>
</evidence>
<keyword evidence="4" id="KW-1185">Reference proteome</keyword>
<sequence length="556" mass="60154" precursor="true">MAKYCSETMQFGKPGLRLALGTAFITFAMSLSCSAVNLQLGVNPPGALDGSSPSINLTWDASLDGVYLVQSKTNLENDVWKTEEPVKSNVGPIKWMAPEALERSKYYQLVLPQPEILSVEPAVVSTNGGTLYVMGQMLSTNGMLRVGGLVLSPNVLQPGSVYSFTLPPLTEGTYDVAWLEGGQAVATAYKLFSVTGQPTPVGGSTDRLLEPPQEPPASPGNRTYTAGRFELDTITGSDIQEGKKGLNAVNVKLASRTAGGGGGDGSFEDDFALWPHMHQHSNQRWAGTHHFSMRVKETGQWWCAGSRQKTINDDVGEMREVPMHPAHVEFPNLMLFSGEVQLEIADTVIPGRSLDFAWVRTYRSRTGTNTAMGNGWDFSYNLSIQPLGGDILVHDGTGRDDRFFAQTNGTYSAPEFFCEGSFSKNIFILTFPDTGKWVFNPLDGSGQAGKISQIVDRNGNALTFGYDGSGRLFTVVDDLGRTNTIGYDKNGFIQTLTDFAGRVVTFNHHGSSTSSDLKGQLLSVTSPPVVGTPNGNDFPDGKTTTYSYSTTPPMKR</sequence>
<dbReference type="InterPro" id="IPR045351">
    <property type="entry name" value="DUF6531"/>
</dbReference>
<feature type="region of interest" description="Disordered" evidence="1">
    <location>
        <begin position="200"/>
        <end position="224"/>
    </location>
</feature>
<dbReference type="EMBL" id="ABOX02000016">
    <property type="protein sequence ID" value="EEF60514.1"/>
    <property type="molecule type" value="Genomic_DNA"/>
</dbReference>
<protein>
    <submittedName>
        <fullName evidence="3">YD repeat protein</fullName>
    </submittedName>
</protein>
<accession>B9XI21</accession>